<protein>
    <submittedName>
        <fullName evidence="2">Proline rich 22</fullName>
    </submittedName>
</protein>
<sequence>MQHPKTLYVPTTPQEGFSPQGLEGTETLAPSCPEPLPDVASTNLLYQPPNPDKEVFPGPPAGFQMAPCGCFFDPRIYRIEWAATDLGQSPLYKLTVVGGPTSPGSYLREPQSYPKAPDPPLQYPHYQQVPSGPQYLMPYYPLEETGPEALGFMGDGGIPTFVELMKEGQPPPPPLKENKPSPLLISLPTEHTLPPQPFGPLKAQGSQFPGPQAAARPVEASQEPRGGGEARPGLQFPLEAVESKVTGAEAVPLDAAEAKVPEVARDFLLPDKVMLEDAMKLFDCLPGGAEPEAIPGRVPGPVLRDSGGGGDDSTCDIRSLRLPEELLSFDYNVPEILDTLANVDYFFNFKTLDDEPPLCSGPPVTDTVAPVLRSNPPRKKKATSSSKKGKLGGKTKQAPSLAGSAAAGAQAGP</sequence>
<dbReference type="Proteomes" id="UP000694385">
    <property type="component" value="Unassembled WGS sequence"/>
</dbReference>
<proteinExistence type="predicted"/>
<dbReference type="AlphaFoldDB" id="A0A8C5L7P6"/>
<feature type="region of interest" description="Disordered" evidence="1">
    <location>
        <begin position="1"/>
        <end position="41"/>
    </location>
</feature>
<feature type="region of interest" description="Disordered" evidence="1">
    <location>
        <begin position="357"/>
        <end position="413"/>
    </location>
</feature>
<dbReference type="PANTHER" id="PTHR37871:SF1">
    <property type="entry name" value="PROLINE-RICH PROTEIN 22"/>
    <property type="match status" value="1"/>
</dbReference>
<reference evidence="2" key="2">
    <citation type="submission" date="2025-09" db="UniProtKB">
        <authorList>
            <consortium name="Ensembl"/>
        </authorList>
    </citation>
    <scope>IDENTIFICATION</scope>
</reference>
<feature type="compositionally biased region" description="Basic residues" evidence="1">
    <location>
        <begin position="376"/>
        <end position="393"/>
    </location>
</feature>
<dbReference type="OMA" id="RIEWTTP"/>
<organism evidence="2 3">
    <name type="scientific">Jaculus jaculus</name>
    <name type="common">Lesser Egyptian jerboa</name>
    <dbReference type="NCBI Taxonomy" id="51337"/>
    <lineage>
        <taxon>Eukaryota</taxon>
        <taxon>Metazoa</taxon>
        <taxon>Chordata</taxon>
        <taxon>Craniata</taxon>
        <taxon>Vertebrata</taxon>
        <taxon>Euteleostomi</taxon>
        <taxon>Mammalia</taxon>
        <taxon>Eutheria</taxon>
        <taxon>Euarchontoglires</taxon>
        <taxon>Glires</taxon>
        <taxon>Rodentia</taxon>
        <taxon>Myomorpha</taxon>
        <taxon>Dipodoidea</taxon>
        <taxon>Dipodidae</taxon>
        <taxon>Dipodinae</taxon>
        <taxon>Jaculus</taxon>
    </lineage>
</organism>
<evidence type="ECO:0000256" key="1">
    <source>
        <dbReference type="SAM" id="MobiDB-lite"/>
    </source>
</evidence>
<dbReference type="Ensembl" id="ENSJJAT00000026612.1">
    <property type="protein sequence ID" value="ENSJJAP00000020071.1"/>
    <property type="gene ID" value="ENSJJAG00000020858.1"/>
</dbReference>
<evidence type="ECO:0000313" key="3">
    <source>
        <dbReference type="Proteomes" id="UP000694385"/>
    </source>
</evidence>
<feature type="compositionally biased region" description="Low complexity" evidence="1">
    <location>
        <begin position="394"/>
        <end position="413"/>
    </location>
</feature>
<dbReference type="PANTHER" id="PTHR37871">
    <property type="entry name" value="PROLINE-RICH PROTEIN 22"/>
    <property type="match status" value="1"/>
</dbReference>
<accession>A0A8C5L7P6</accession>
<feature type="region of interest" description="Disordered" evidence="1">
    <location>
        <begin position="166"/>
        <end position="233"/>
    </location>
</feature>
<dbReference type="GeneTree" id="ENSGT00390000016128"/>
<dbReference type="Pfam" id="PF15776">
    <property type="entry name" value="PRR22"/>
    <property type="match status" value="1"/>
</dbReference>
<evidence type="ECO:0000313" key="2">
    <source>
        <dbReference type="Ensembl" id="ENSJJAP00000020071.1"/>
    </source>
</evidence>
<name>A0A8C5L7P6_JACJA</name>
<reference evidence="2" key="1">
    <citation type="submission" date="2025-08" db="UniProtKB">
        <authorList>
            <consortium name="Ensembl"/>
        </authorList>
    </citation>
    <scope>IDENTIFICATION</scope>
</reference>
<keyword evidence="3" id="KW-1185">Reference proteome</keyword>
<gene>
    <name evidence="2" type="primary">Prr22</name>
</gene>
<dbReference type="InterPro" id="IPR031535">
    <property type="entry name" value="PRR22"/>
</dbReference>